<dbReference type="PANTHER" id="PTHR13748">
    <property type="entry name" value="COBW-RELATED"/>
    <property type="match status" value="1"/>
</dbReference>
<dbReference type="GO" id="GO:0000166">
    <property type="term" value="F:nucleotide binding"/>
    <property type="evidence" value="ECO:0007669"/>
    <property type="project" value="UniProtKB-KW"/>
</dbReference>
<reference evidence="7 8" key="1">
    <citation type="journal article" date="2019" name="Indoor Air">
        <title>Impacts of indoor surface finishes on bacterial viability.</title>
        <authorList>
            <person name="Hu J."/>
            <person name="Maamar S.B."/>
            <person name="Glawe A.J."/>
            <person name="Gottel N."/>
            <person name="Gilbert J.A."/>
            <person name="Hartmann E.M."/>
        </authorList>
    </citation>
    <scope>NUCLEOTIDE SEQUENCE [LARGE SCALE GENOMIC DNA]</scope>
    <source>
        <strain evidence="7 8">AF060A6</strain>
    </source>
</reference>
<keyword evidence="1" id="KW-0547">Nucleotide-binding</keyword>
<name>A0A4S3PU38_9BACI</name>
<keyword evidence="3" id="KW-0143">Chaperone</keyword>
<dbReference type="InterPro" id="IPR051316">
    <property type="entry name" value="Zinc-reg_GTPase_activator"/>
</dbReference>
<dbReference type="CDD" id="cd03112">
    <property type="entry name" value="CobW-like"/>
    <property type="match status" value="1"/>
</dbReference>
<accession>A0A4S3PU38</accession>
<dbReference type="Proteomes" id="UP000306477">
    <property type="component" value="Unassembled WGS sequence"/>
</dbReference>
<gene>
    <name evidence="7" type="ORF">E1I69_08155</name>
</gene>
<dbReference type="AlphaFoldDB" id="A0A4S3PU38"/>
<dbReference type="SUPFAM" id="SSF52540">
    <property type="entry name" value="P-loop containing nucleoside triphosphate hydrolases"/>
    <property type="match status" value="1"/>
</dbReference>
<evidence type="ECO:0000313" key="8">
    <source>
        <dbReference type="Proteomes" id="UP000306477"/>
    </source>
</evidence>
<comment type="caution">
    <text evidence="7">The sequence shown here is derived from an EMBL/GenBank/DDBJ whole genome shotgun (WGS) entry which is preliminary data.</text>
</comment>
<keyword evidence="2" id="KW-0378">Hydrolase</keyword>
<dbReference type="GO" id="GO:0016787">
    <property type="term" value="F:hydrolase activity"/>
    <property type="evidence" value="ECO:0007669"/>
    <property type="project" value="UniProtKB-KW"/>
</dbReference>
<dbReference type="RefSeq" id="WP_136379119.1">
    <property type="nucleotide sequence ID" value="NZ_SLUB01000010.1"/>
</dbReference>
<dbReference type="Pfam" id="PF02492">
    <property type="entry name" value="cobW"/>
    <property type="match status" value="1"/>
</dbReference>
<dbReference type="STRING" id="1033734.GCA_000285535_01091"/>
<dbReference type="Gene3D" id="3.30.1220.10">
    <property type="entry name" value="CobW-like, C-terminal domain"/>
    <property type="match status" value="1"/>
</dbReference>
<evidence type="ECO:0000256" key="2">
    <source>
        <dbReference type="ARBA" id="ARBA00022801"/>
    </source>
</evidence>
<dbReference type="InterPro" id="IPR036627">
    <property type="entry name" value="CobW-likC_sf"/>
</dbReference>
<dbReference type="Pfam" id="PF07683">
    <property type="entry name" value="CobW_C"/>
    <property type="match status" value="1"/>
</dbReference>
<evidence type="ECO:0000259" key="6">
    <source>
        <dbReference type="SMART" id="SM00833"/>
    </source>
</evidence>
<comment type="similarity">
    <text evidence="4">Belongs to the SIMIBI class G3E GTPase family. ZNG1 subfamily.</text>
</comment>
<evidence type="ECO:0000256" key="4">
    <source>
        <dbReference type="ARBA" id="ARBA00034320"/>
    </source>
</evidence>
<evidence type="ECO:0000256" key="5">
    <source>
        <dbReference type="ARBA" id="ARBA00049117"/>
    </source>
</evidence>
<dbReference type="InterPro" id="IPR011629">
    <property type="entry name" value="CobW-like_C"/>
</dbReference>
<dbReference type="InterPro" id="IPR003495">
    <property type="entry name" value="CobW/HypB/UreG_nucleotide-bd"/>
</dbReference>
<evidence type="ECO:0000256" key="1">
    <source>
        <dbReference type="ARBA" id="ARBA00022741"/>
    </source>
</evidence>
<feature type="domain" description="CobW C-terminal" evidence="6">
    <location>
        <begin position="218"/>
        <end position="303"/>
    </location>
</feature>
<dbReference type="EMBL" id="SLUB01000010">
    <property type="protein sequence ID" value="THE13307.1"/>
    <property type="molecule type" value="Genomic_DNA"/>
</dbReference>
<keyword evidence="8" id="KW-1185">Reference proteome</keyword>
<evidence type="ECO:0000256" key="3">
    <source>
        <dbReference type="ARBA" id="ARBA00023186"/>
    </source>
</evidence>
<organism evidence="7 8">
    <name type="scientific">Bacillus timonensis</name>
    <dbReference type="NCBI Taxonomy" id="1033734"/>
    <lineage>
        <taxon>Bacteria</taxon>
        <taxon>Bacillati</taxon>
        <taxon>Bacillota</taxon>
        <taxon>Bacilli</taxon>
        <taxon>Bacillales</taxon>
        <taxon>Bacillaceae</taxon>
        <taxon>Bacillus</taxon>
    </lineage>
</organism>
<dbReference type="SMART" id="SM00833">
    <property type="entry name" value="CobW_C"/>
    <property type="match status" value="1"/>
</dbReference>
<dbReference type="SUPFAM" id="SSF90002">
    <property type="entry name" value="Hypothetical protein YjiA, C-terminal domain"/>
    <property type="match status" value="1"/>
</dbReference>
<proteinExistence type="inferred from homology"/>
<evidence type="ECO:0000313" key="7">
    <source>
        <dbReference type="EMBL" id="THE13307.1"/>
    </source>
</evidence>
<comment type="catalytic activity">
    <reaction evidence="5">
        <text>GTP + H2O = GDP + phosphate + H(+)</text>
        <dbReference type="Rhea" id="RHEA:19669"/>
        <dbReference type="ChEBI" id="CHEBI:15377"/>
        <dbReference type="ChEBI" id="CHEBI:15378"/>
        <dbReference type="ChEBI" id="CHEBI:37565"/>
        <dbReference type="ChEBI" id="CHEBI:43474"/>
        <dbReference type="ChEBI" id="CHEBI:58189"/>
    </reaction>
    <physiologicalReaction direction="left-to-right" evidence="5">
        <dbReference type="Rhea" id="RHEA:19670"/>
    </physiologicalReaction>
</comment>
<sequence length="310" mass="35653">MEKVEVFILSGFLGSGKTTLLQNILNEEKKLGRKVAVVMNELGQVSIDSNAVSENTPLKELLNGCVCCTIQGQLEVHLQGLLQDYDLDAIYIETTGVAHPIEVLDACMSPLFADQLIVQSIVTLIDVNRWKERHSLSAQLQMLLREQVSHADVLLLNKVDQLSEMEQGQMLFEIQSINSDARCLLTKYASVKLDDLRTVKKTERKPHERAHVHLDLKLKTYVHTFSNSLDLDLFEDWLRKMPDTIYRIKGYLKFTHSNHTYLFQYSYGTPIYLKELMNYKPTLVFIGEKLDPQWMKAEMEKLEEESMKAE</sequence>
<dbReference type="InterPro" id="IPR027417">
    <property type="entry name" value="P-loop_NTPase"/>
</dbReference>
<dbReference type="OrthoDB" id="9808822at2"/>
<dbReference type="PANTHER" id="PTHR13748:SF62">
    <property type="entry name" value="COBW DOMAIN-CONTAINING PROTEIN"/>
    <property type="match status" value="1"/>
</dbReference>
<protein>
    <submittedName>
        <fullName evidence="7">GTP-binding protein</fullName>
    </submittedName>
</protein>
<dbReference type="GO" id="GO:0005737">
    <property type="term" value="C:cytoplasm"/>
    <property type="evidence" value="ECO:0007669"/>
    <property type="project" value="TreeGrafter"/>
</dbReference>
<dbReference type="Gene3D" id="3.40.50.300">
    <property type="entry name" value="P-loop containing nucleotide triphosphate hydrolases"/>
    <property type="match status" value="1"/>
</dbReference>